<dbReference type="GO" id="GO:0016747">
    <property type="term" value="F:acyltransferase activity, transferring groups other than amino-acyl groups"/>
    <property type="evidence" value="ECO:0007669"/>
    <property type="project" value="InterPro"/>
</dbReference>
<reference evidence="2" key="1">
    <citation type="submission" date="2020-10" db="EMBL/GenBank/DDBJ databases">
        <authorList>
            <person name="Gilroy R."/>
        </authorList>
    </citation>
    <scope>NUCLEOTIDE SEQUENCE</scope>
    <source>
        <strain evidence="2">ChiHjej12B11-7776</strain>
    </source>
</reference>
<protein>
    <submittedName>
        <fullName evidence="2">GNAT family N-acetyltransferase</fullName>
    </submittedName>
</protein>
<dbReference type="CDD" id="cd04301">
    <property type="entry name" value="NAT_SF"/>
    <property type="match status" value="1"/>
</dbReference>
<evidence type="ECO:0000313" key="3">
    <source>
        <dbReference type="Proteomes" id="UP000886852"/>
    </source>
</evidence>
<dbReference type="EMBL" id="DVOC01000025">
    <property type="protein sequence ID" value="HIU90661.1"/>
    <property type="molecule type" value="Genomic_DNA"/>
</dbReference>
<evidence type="ECO:0000259" key="1">
    <source>
        <dbReference type="PROSITE" id="PS51186"/>
    </source>
</evidence>
<feature type="domain" description="N-acetyltransferase" evidence="1">
    <location>
        <begin position="2"/>
        <end position="182"/>
    </location>
</feature>
<accession>A0A9D1MWY0</accession>
<dbReference type="InterPro" id="IPR016181">
    <property type="entry name" value="Acyl_CoA_acyltransferase"/>
</dbReference>
<evidence type="ECO:0000313" key="2">
    <source>
        <dbReference type="EMBL" id="HIU90661.1"/>
    </source>
</evidence>
<dbReference type="SUPFAM" id="SSF55729">
    <property type="entry name" value="Acyl-CoA N-acyltransferases (Nat)"/>
    <property type="match status" value="1"/>
</dbReference>
<dbReference type="Proteomes" id="UP000886852">
    <property type="component" value="Unassembled WGS sequence"/>
</dbReference>
<dbReference type="PROSITE" id="PS51186">
    <property type="entry name" value="GNAT"/>
    <property type="match status" value="1"/>
</dbReference>
<dbReference type="AlphaFoldDB" id="A0A9D1MWY0"/>
<comment type="caution">
    <text evidence="2">The sequence shown here is derived from an EMBL/GenBank/DDBJ whole genome shotgun (WGS) entry which is preliminary data.</text>
</comment>
<organism evidence="2 3">
    <name type="scientific">Candidatus Fimimonas merdipullorum</name>
    <dbReference type="NCBI Taxonomy" id="2840822"/>
    <lineage>
        <taxon>Bacteria</taxon>
        <taxon>Pseudomonadati</taxon>
        <taxon>Myxococcota</taxon>
        <taxon>Myxococcia</taxon>
        <taxon>Myxococcales</taxon>
        <taxon>Cystobacterineae</taxon>
        <taxon>Myxococcaceae</taxon>
        <taxon>Myxococcaceae incertae sedis</taxon>
        <taxon>Candidatus Fimimonas</taxon>
    </lineage>
</organism>
<name>A0A9D1MWY0_9BACT</name>
<dbReference type="InterPro" id="IPR000182">
    <property type="entry name" value="GNAT_dom"/>
</dbReference>
<dbReference type="Pfam" id="PF00583">
    <property type="entry name" value="Acetyltransf_1"/>
    <property type="match status" value="1"/>
</dbReference>
<sequence>MITIRPYDKKDYRYVQQLGGGDESYVRQICRCALYCNYYLDCEPQFCFVAVDENDLPVGYVLAAADLDNFYEKMQQDYLPVVRKLAGSDYYRYSAEMKVTQRYTSKGYTAHFVIFVDEQHRNKGVGSRLLAELLQKLRQSYVEGVHFVCGSKQEDVKNLLVKNGFEDIDYLSGCIVYGQKLYSEE</sequence>
<gene>
    <name evidence="2" type="ORF">IAC72_01415</name>
</gene>
<reference evidence="2" key="2">
    <citation type="journal article" date="2021" name="PeerJ">
        <title>Extensive microbial diversity within the chicken gut microbiome revealed by metagenomics and culture.</title>
        <authorList>
            <person name="Gilroy R."/>
            <person name="Ravi A."/>
            <person name="Getino M."/>
            <person name="Pursley I."/>
            <person name="Horton D.L."/>
            <person name="Alikhan N.F."/>
            <person name="Baker D."/>
            <person name="Gharbi K."/>
            <person name="Hall N."/>
            <person name="Watson M."/>
            <person name="Adriaenssens E.M."/>
            <person name="Foster-Nyarko E."/>
            <person name="Jarju S."/>
            <person name="Secka A."/>
            <person name="Antonio M."/>
            <person name="Oren A."/>
            <person name="Chaudhuri R.R."/>
            <person name="La Ragione R."/>
            <person name="Hildebrand F."/>
            <person name="Pallen M.J."/>
        </authorList>
    </citation>
    <scope>NUCLEOTIDE SEQUENCE</scope>
    <source>
        <strain evidence="2">ChiHjej12B11-7776</strain>
    </source>
</reference>
<proteinExistence type="predicted"/>
<dbReference type="Gene3D" id="3.40.630.30">
    <property type="match status" value="1"/>
</dbReference>